<keyword evidence="2" id="KW-1185">Reference proteome</keyword>
<dbReference type="EMBL" id="JAHRIN010034954">
    <property type="protein sequence ID" value="MEQ2203766.1"/>
    <property type="molecule type" value="Genomic_DNA"/>
</dbReference>
<accession>A0ABV0R7W7</accession>
<proteinExistence type="predicted"/>
<evidence type="ECO:0000313" key="1">
    <source>
        <dbReference type="EMBL" id="MEQ2203766.1"/>
    </source>
</evidence>
<reference evidence="1 2" key="1">
    <citation type="submission" date="2021-06" db="EMBL/GenBank/DDBJ databases">
        <authorList>
            <person name="Palmer J.M."/>
        </authorList>
    </citation>
    <scope>NUCLEOTIDE SEQUENCE [LARGE SCALE GENOMIC DNA]</scope>
    <source>
        <strain evidence="1 2">XC_2019</strain>
        <tissue evidence="1">Muscle</tissue>
    </source>
</reference>
<sequence length="124" mass="14137">MLLLINYKTYIFLIFKKMEANMMFCKSFVTRPRTQTAQRNRDVLLQTVTFMRTCEEQSGVENVSLQVADLLEALYTVGHKDKSDACGATLHLLPFSNRCTCSKTKHVCSQEYVSKDKGNGQNKS</sequence>
<dbReference type="Proteomes" id="UP001434883">
    <property type="component" value="Unassembled WGS sequence"/>
</dbReference>
<name>A0ABV0R7W7_9TELE</name>
<protein>
    <submittedName>
        <fullName evidence="1">Uncharacterized protein</fullName>
    </submittedName>
</protein>
<gene>
    <name evidence="1" type="ORF">XENOCAPTIV_003349</name>
</gene>
<organism evidence="1 2">
    <name type="scientific">Xenoophorus captivus</name>
    <dbReference type="NCBI Taxonomy" id="1517983"/>
    <lineage>
        <taxon>Eukaryota</taxon>
        <taxon>Metazoa</taxon>
        <taxon>Chordata</taxon>
        <taxon>Craniata</taxon>
        <taxon>Vertebrata</taxon>
        <taxon>Euteleostomi</taxon>
        <taxon>Actinopterygii</taxon>
        <taxon>Neopterygii</taxon>
        <taxon>Teleostei</taxon>
        <taxon>Neoteleostei</taxon>
        <taxon>Acanthomorphata</taxon>
        <taxon>Ovalentaria</taxon>
        <taxon>Atherinomorphae</taxon>
        <taxon>Cyprinodontiformes</taxon>
        <taxon>Goodeidae</taxon>
        <taxon>Xenoophorus</taxon>
    </lineage>
</organism>
<comment type="caution">
    <text evidence="1">The sequence shown here is derived from an EMBL/GenBank/DDBJ whole genome shotgun (WGS) entry which is preliminary data.</text>
</comment>
<evidence type="ECO:0000313" key="2">
    <source>
        <dbReference type="Proteomes" id="UP001434883"/>
    </source>
</evidence>